<proteinExistence type="predicted"/>
<organism evidence="1">
    <name type="scientific">Anguilla anguilla</name>
    <name type="common">European freshwater eel</name>
    <name type="synonym">Muraena anguilla</name>
    <dbReference type="NCBI Taxonomy" id="7936"/>
    <lineage>
        <taxon>Eukaryota</taxon>
        <taxon>Metazoa</taxon>
        <taxon>Chordata</taxon>
        <taxon>Craniata</taxon>
        <taxon>Vertebrata</taxon>
        <taxon>Euteleostomi</taxon>
        <taxon>Actinopterygii</taxon>
        <taxon>Neopterygii</taxon>
        <taxon>Teleostei</taxon>
        <taxon>Anguilliformes</taxon>
        <taxon>Anguillidae</taxon>
        <taxon>Anguilla</taxon>
    </lineage>
</organism>
<reference evidence="1" key="1">
    <citation type="submission" date="2014-11" db="EMBL/GenBank/DDBJ databases">
        <authorList>
            <person name="Amaro Gonzalez C."/>
        </authorList>
    </citation>
    <scope>NUCLEOTIDE SEQUENCE</scope>
</reference>
<dbReference type="EMBL" id="GBXM01052393">
    <property type="protein sequence ID" value="JAH56184.1"/>
    <property type="molecule type" value="Transcribed_RNA"/>
</dbReference>
<name>A0A0E9TR32_ANGAN</name>
<protein>
    <submittedName>
        <fullName evidence="1">Uncharacterized protein</fullName>
    </submittedName>
</protein>
<sequence length="10" mass="947">MNSGQGPGTV</sequence>
<reference evidence="1" key="2">
    <citation type="journal article" date="2015" name="Fish Shellfish Immunol.">
        <title>Early steps in the European eel (Anguilla anguilla)-Vibrio vulnificus interaction in the gills: Role of the RtxA13 toxin.</title>
        <authorList>
            <person name="Callol A."/>
            <person name="Pajuelo D."/>
            <person name="Ebbesson L."/>
            <person name="Teles M."/>
            <person name="MacKenzie S."/>
            <person name="Amaro C."/>
        </authorList>
    </citation>
    <scope>NUCLEOTIDE SEQUENCE</scope>
</reference>
<evidence type="ECO:0000313" key="1">
    <source>
        <dbReference type="EMBL" id="JAH56184.1"/>
    </source>
</evidence>
<accession>A0A0E9TR32</accession>
<dbReference type="EMBL" id="GBXM01049415">
    <property type="protein sequence ID" value="JAH59162.1"/>
    <property type="molecule type" value="Transcribed_RNA"/>
</dbReference>